<evidence type="ECO:0000259" key="4">
    <source>
        <dbReference type="PROSITE" id="PS50995"/>
    </source>
</evidence>
<gene>
    <name evidence="5" type="ORF">DK847_06075</name>
</gene>
<dbReference type="PANTHER" id="PTHR33164">
    <property type="entry name" value="TRANSCRIPTIONAL REGULATOR, MARR FAMILY"/>
    <property type="match status" value="1"/>
</dbReference>
<dbReference type="Proteomes" id="UP000248795">
    <property type="component" value="Unassembled WGS sequence"/>
</dbReference>
<evidence type="ECO:0000256" key="3">
    <source>
        <dbReference type="ARBA" id="ARBA00023163"/>
    </source>
</evidence>
<dbReference type="InterPro" id="IPR023187">
    <property type="entry name" value="Tscrpt_reg_MarR-type_CS"/>
</dbReference>
<protein>
    <submittedName>
        <fullName evidence="5">MarR family transcriptional regulator</fullName>
    </submittedName>
</protein>
<feature type="domain" description="HTH marR-type" evidence="4">
    <location>
        <begin position="17"/>
        <end position="147"/>
    </location>
</feature>
<dbReference type="GO" id="GO:0003700">
    <property type="term" value="F:DNA-binding transcription factor activity"/>
    <property type="evidence" value="ECO:0007669"/>
    <property type="project" value="InterPro"/>
</dbReference>
<dbReference type="GO" id="GO:0003677">
    <property type="term" value="F:DNA binding"/>
    <property type="evidence" value="ECO:0007669"/>
    <property type="project" value="UniProtKB-KW"/>
</dbReference>
<dbReference type="Pfam" id="PF12802">
    <property type="entry name" value="MarR_2"/>
    <property type="match status" value="1"/>
</dbReference>
<evidence type="ECO:0000313" key="5">
    <source>
        <dbReference type="EMBL" id="PZF77990.1"/>
    </source>
</evidence>
<dbReference type="SUPFAM" id="SSF46785">
    <property type="entry name" value="Winged helix' DNA-binding domain"/>
    <property type="match status" value="1"/>
</dbReference>
<dbReference type="PROSITE" id="PS01117">
    <property type="entry name" value="HTH_MARR_1"/>
    <property type="match status" value="1"/>
</dbReference>
<dbReference type="InterPro" id="IPR036390">
    <property type="entry name" value="WH_DNA-bd_sf"/>
</dbReference>
<dbReference type="InterPro" id="IPR039422">
    <property type="entry name" value="MarR/SlyA-like"/>
</dbReference>
<dbReference type="PROSITE" id="PS50995">
    <property type="entry name" value="HTH_MARR_2"/>
    <property type="match status" value="1"/>
</dbReference>
<reference evidence="6" key="1">
    <citation type="submission" date="2018-06" db="EMBL/GenBank/DDBJ databases">
        <title>Aestuariibacter litoralis strain KCTC 52945T.</title>
        <authorList>
            <person name="Li X."/>
            <person name="Salam N."/>
            <person name="Li J.-L."/>
            <person name="Chen Y.-M."/>
            <person name="Yang Z.-W."/>
            <person name="Zhang L.-Y."/>
            <person name="Han M.-X."/>
            <person name="Xiao M."/>
            <person name="Li W.-J."/>
        </authorList>
    </citation>
    <scope>NUCLEOTIDE SEQUENCE [LARGE SCALE GENOMIC DNA]</scope>
    <source>
        <strain evidence="6">KCTC 52945</strain>
    </source>
</reference>
<keyword evidence="1" id="KW-0805">Transcription regulation</keyword>
<sequence length="147" mass="15829">MAGAEAKATALGGYRLEDQVGFYLRRAGQRHAAIFAGHMIDELTPTQWAALVKLAEFESLSQNLLGRETAMDAATIKGVVDRLLKRGFVKTAPDPEDGRRMRVSITREGVAAVARGVSAATAITAETLQPLDAAEQRALVELLRRIG</sequence>
<dbReference type="InterPro" id="IPR036388">
    <property type="entry name" value="WH-like_DNA-bd_sf"/>
</dbReference>
<dbReference type="GO" id="GO:0006950">
    <property type="term" value="P:response to stress"/>
    <property type="evidence" value="ECO:0007669"/>
    <property type="project" value="TreeGrafter"/>
</dbReference>
<dbReference type="EMBL" id="QKVK01000002">
    <property type="protein sequence ID" value="PZF77990.1"/>
    <property type="molecule type" value="Genomic_DNA"/>
</dbReference>
<dbReference type="InterPro" id="IPR000835">
    <property type="entry name" value="HTH_MarR-typ"/>
</dbReference>
<dbReference type="RefSeq" id="WP_111196863.1">
    <property type="nucleotide sequence ID" value="NZ_QKVK01000002.1"/>
</dbReference>
<dbReference type="AlphaFoldDB" id="A0A2W2AZB9"/>
<comment type="caution">
    <text evidence="5">The sequence shown here is derived from an EMBL/GenBank/DDBJ whole genome shotgun (WGS) entry which is preliminary data.</text>
</comment>
<dbReference type="SMART" id="SM00347">
    <property type="entry name" value="HTH_MARR"/>
    <property type="match status" value="1"/>
</dbReference>
<keyword evidence="3" id="KW-0804">Transcription</keyword>
<dbReference type="Gene3D" id="1.10.10.10">
    <property type="entry name" value="Winged helix-like DNA-binding domain superfamily/Winged helix DNA-binding domain"/>
    <property type="match status" value="1"/>
</dbReference>
<organism evidence="5 6">
    <name type="scientific">Aestuariivirga litoralis</name>
    <dbReference type="NCBI Taxonomy" id="2650924"/>
    <lineage>
        <taxon>Bacteria</taxon>
        <taxon>Pseudomonadati</taxon>
        <taxon>Pseudomonadota</taxon>
        <taxon>Alphaproteobacteria</taxon>
        <taxon>Hyphomicrobiales</taxon>
        <taxon>Aestuariivirgaceae</taxon>
        <taxon>Aestuariivirga</taxon>
    </lineage>
</organism>
<evidence type="ECO:0000256" key="2">
    <source>
        <dbReference type="ARBA" id="ARBA00023125"/>
    </source>
</evidence>
<proteinExistence type="predicted"/>
<name>A0A2W2AZB9_9HYPH</name>
<evidence type="ECO:0000256" key="1">
    <source>
        <dbReference type="ARBA" id="ARBA00023015"/>
    </source>
</evidence>
<accession>A0A2W2AZB9</accession>
<evidence type="ECO:0000313" key="6">
    <source>
        <dbReference type="Proteomes" id="UP000248795"/>
    </source>
</evidence>
<dbReference type="PANTHER" id="PTHR33164:SF95">
    <property type="entry name" value="TRANSCRIPTIONAL REGULATOR"/>
    <property type="match status" value="1"/>
</dbReference>
<dbReference type="PRINTS" id="PR00598">
    <property type="entry name" value="HTHMARR"/>
</dbReference>
<keyword evidence="6" id="KW-1185">Reference proteome</keyword>
<keyword evidence="2" id="KW-0238">DNA-binding</keyword>